<gene>
    <name evidence="2" type="ORF">FHU31_005895</name>
</gene>
<evidence type="ECO:0000313" key="3">
    <source>
        <dbReference type="Proteomes" id="UP000547444"/>
    </source>
</evidence>
<accession>A0A7X5U5P8</accession>
<evidence type="ECO:0000256" key="1">
    <source>
        <dbReference type="SAM" id="MobiDB-lite"/>
    </source>
</evidence>
<sequence length="73" mass="8195">MSKELATIADLSGQLFRAVIEDANGYAWQLRQRVYGASWYRVGDSQPHGNRDIPLPAMLLRPGQRPEPDEVGE</sequence>
<feature type="compositionally biased region" description="Basic and acidic residues" evidence="1">
    <location>
        <begin position="64"/>
        <end position="73"/>
    </location>
</feature>
<reference evidence="2 3" key="1">
    <citation type="submission" date="2020-03" db="EMBL/GenBank/DDBJ databases">
        <title>Sequencing the genomes of 1000 actinobacteria strains.</title>
        <authorList>
            <person name="Klenk H.-P."/>
        </authorList>
    </citation>
    <scope>NUCLEOTIDE SEQUENCE [LARGE SCALE GENOMIC DNA]</scope>
    <source>
        <strain evidence="2 3">DSM 44556</strain>
    </source>
</reference>
<dbReference type="Proteomes" id="UP000547444">
    <property type="component" value="Unassembled WGS sequence"/>
</dbReference>
<feature type="region of interest" description="Disordered" evidence="1">
    <location>
        <begin position="46"/>
        <end position="73"/>
    </location>
</feature>
<proteinExistence type="predicted"/>
<organism evidence="2 3">
    <name type="scientific">Mycolicibacterium fluoranthenivorans</name>
    <dbReference type="NCBI Taxonomy" id="258505"/>
    <lineage>
        <taxon>Bacteria</taxon>
        <taxon>Bacillati</taxon>
        <taxon>Actinomycetota</taxon>
        <taxon>Actinomycetes</taxon>
        <taxon>Mycobacteriales</taxon>
        <taxon>Mycobacteriaceae</taxon>
        <taxon>Mycolicibacterium</taxon>
    </lineage>
</organism>
<comment type="caution">
    <text evidence="2">The sequence shown here is derived from an EMBL/GenBank/DDBJ whole genome shotgun (WGS) entry which is preliminary data.</text>
</comment>
<dbReference type="AlphaFoldDB" id="A0A7X5U5P8"/>
<evidence type="ECO:0000313" key="2">
    <source>
        <dbReference type="EMBL" id="NIH98871.1"/>
    </source>
</evidence>
<keyword evidence="3" id="KW-1185">Reference proteome</keyword>
<name>A0A7X5U5P8_9MYCO</name>
<protein>
    <submittedName>
        <fullName evidence="2">Uncharacterized protein</fullName>
    </submittedName>
</protein>
<dbReference type="EMBL" id="JAANOW010000005">
    <property type="protein sequence ID" value="NIH98871.1"/>
    <property type="molecule type" value="Genomic_DNA"/>
</dbReference>